<evidence type="ECO:0000313" key="5">
    <source>
        <dbReference type="Proteomes" id="UP000662111"/>
    </source>
</evidence>
<dbReference type="PANTHER" id="PTHR42831">
    <property type="entry name" value="FE-S PROTEIN MATURATION AUXILIARY FACTOR YITW"/>
    <property type="match status" value="1"/>
</dbReference>
<dbReference type="Pfam" id="PF01883">
    <property type="entry name" value="FeS_assembly_P"/>
    <property type="match status" value="1"/>
</dbReference>
<organism evidence="4 5">
    <name type="scientific">Ornithinimicrobium pekingense</name>
    <dbReference type="NCBI Taxonomy" id="384677"/>
    <lineage>
        <taxon>Bacteria</taxon>
        <taxon>Bacillati</taxon>
        <taxon>Actinomycetota</taxon>
        <taxon>Actinomycetes</taxon>
        <taxon>Micrococcales</taxon>
        <taxon>Ornithinimicrobiaceae</taxon>
        <taxon>Ornithinimicrobium</taxon>
    </lineage>
</organism>
<sequence>MQSPRGLRPPCTPRPRGAAPLTDDLLARVEREVRLVPDPEIPVITIDDLGVIRNVERTGPGLRVTITPTYSGCPAMSAMEDAVVAVGRRAGVPVEVVTRLAPAWTTDWMSEQGRTALRRFGIAPPTGERAHATGPVGLTLHRRVVVCPHCGSEDTEEVARFGSTACKALRRCRSCREPFDEFKTI</sequence>
<evidence type="ECO:0000259" key="2">
    <source>
        <dbReference type="Pfam" id="PF01883"/>
    </source>
</evidence>
<dbReference type="Pfam" id="PF23451">
    <property type="entry name" value="Zn_ribbon_PaaD"/>
    <property type="match status" value="1"/>
</dbReference>
<dbReference type="Proteomes" id="UP000662111">
    <property type="component" value="Unassembled WGS sequence"/>
</dbReference>
<gene>
    <name evidence="4" type="primary">paaD</name>
    <name evidence="4" type="ORF">GCM10011509_13980</name>
</gene>
<feature type="region of interest" description="Disordered" evidence="1">
    <location>
        <begin position="1"/>
        <end position="20"/>
    </location>
</feature>
<dbReference type="PANTHER" id="PTHR42831:SF3">
    <property type="entry name" value="1,2-PHENYLACETYL-COA EPOXIDASE, SUBUNIT D-RELATED"/>
    <property type="match status" value="1"/>
</dbReference>
<accession>A0ABQ2F9U2</accession>
<dbReference type="Gene3D" id="3.30.300.130">
    <property type="entry name" value="Fe-S cluster assembly (FSCA)"/>
    <property type="match status" value="1"/>
</dbReference>
<comment type="caution">
    <text evidence="4">The sequence shown here is derived from an EMBL/GenBank/DDBJ whole genome shotgun (WGS) entry which is preliminary data.</text>
</comment>
<protein>
    <submittedName>
        <fullName evidence="4">Phenylacetic acid degradation protein PaaD</fullName>
    </submittedName>
</protein>
<dbReference type="InterPro" id="IPR034904">
    <property type="entry name" value="FSCA_dom_sf"/>
</dbReference>
<dbReference type="InterPro" id="IPR056572">
    <property type="entry name" value="Zn_ribbon_PaaD"/>
</dbReference>
<evidence type="ECO:0000256" key="1">
    <source>
        <dbReference type="SAM" id="MobiDB-lite"/>
    </source>
</evidence>
<dbReference type="RefSeq" id="WP_084617681.1">
    <property type="nucleotide sequence ID" value="NZ_BMLB01000003.1"/>
</dbReference>
<dbReference type="SUPFAM" id="SSF117916">
    <property type="entry name" value="Fe-S cluster assembly (FSCA) domain-like"/>
    <property type="match status" value="1"/>
</dbReference>
<dbReference type="NCBIfam" id="TIGR02159">
    <property type="entry name" value="PA_CoA_Oxy4"/>
    <property type="match status" value="1"/>
</dbReference>
<feature type="domain" description="PaaD zinc beta ribbon" evidence="3">
    <location>
        <begin position="137"/>
        <end position="183"/>
    </location>
</feature>
<dbReference type="InterPro" id="IPR052339">
    <property type="entry name" value="Fe-S_Maturation_MIP18"/>
</dbReference>
<dbReference type="InterPro" id="IPR011883">
    <property type="entry name" value="PaaD-like"/>
</dbReference>
<evidence type="ECO:0000313" key="4">
    <source>
        <dbReference type="EMBL" id="GGK66827.1"/>
    </source>
</evidence>
<proteinExistence type="predicted"/>
<name>A0ABQ2F9U2_9MICO</name>
<evidence type="ECO:0000259" key="3">
    <source>
        <dbReference type="Pfam" id="PF23451"/>
    </source>
</evidence>
<feature type="domain" description="MIP18 family-like" evidence="2">
    <location>
        <begin position="29"/>
        <end position="85"/>
    </location>
</feature>
<reference evidence="5" key="1">
    <citation type="journal article" date="2019" name="Int. J. Syst. Evol. Microbiol.">
        <title>The Global Catalogue of Microorganisms (GCM) 10K type strain sequencing project: providing services to taxonomists for standard genome sequencing and annotation.</title>
        <authorList>
            <consortium name="The Broad Institute Genomics Platform"/>
            <consortium name="The Broad Institute Genome Sequencing Center for Infectious Disease"/>
            <person name="Wu L."/>
            <person name="Ma J."/>
        </authorList>
    </citation>
    <scope>NUCLEOTIDE SEQUENCE [LARGE SCALE GENOMIC DNA]</scope>
    <source>
        <strain evidence="5">CGMCC 1.5362</strain>
    </source>
</reference>
<dbReference type="EMBL" id="BMLB01000003">
    <property type="protein sequence ID" value="GGK66827.1"/>
    <property type="molecule type" value="Genomic_DNA"/>
</dbReference>
<keyword evidence="5" id="KW-1185">Reference proteome</keyword>
<dbReference type="InterPro" id="IPR002744">
    <property type="entry name" value="MIP18-like"/>
</dbReference>